<dbReference type="EMBL" id="JASSZA010000004">
    <property type="protein sequence ID" value="KAK2114211.1"/>
    <property type="molecule type" value="Genomic_DNA"/>
</dbReference>
<dbReference type="Proteomes" id="UP001266305">
    <property type="component" value="Unassembled WGS sequence"/>
</dbReference>
<comment type="caution">
    <text evidence="1">The sequence shown here is derived from an EMBL/GenBank/DDBJ whole genome shotgun (WGS) entry which is preliminary data.</text>
</comment>
<sequence length="102" mass="10671">MDLADRREGLAAAGGYLRQVPEAAADLVSALADCDQRGRKENRTLARKTRHSAATLYPSRAAHPLAVLASLYRLLHSARNGFSEGAAPLLSLSTSLAGVTGG</sequence>
<evidence type="ECO:0000313" key="1">
    <source>
        <dbReference type="EMBL" id="KAK2114211.1"/>
    </source>
</evidence>
<organism evidence="1 2">
    <name type="scientific">Saguinus oedipus</name>
    <name type="common">Cotton-top tamarin</name>
    <name type="synonym">Oedipomidas oedipus</name>
    <dbReference type="NCBI Taxonomy" id="9490"/>
    <lineage>
        <taxon>Eukaryota</taxon>
        <taxon>Metazoa</taxon>
        <taxon>Chordata</taxon>
        <taxon>Craniata</taxon>
        <taxon>Vertebrata</taxon>
        <taxon>Euteleostomi</taxon>
        <taxon>Mammalia</taxon>
        <taxon>Eutheria</taxon>
        <taxon>Euarchontoglires</taxon>
        <taxon>Primates</taxon>
        <taxon>Haplorrhini</taxon>
        <taxon>Platyrrhini</taxon>
        <taxon>Cebidae</taxon>
        <taxon>Callitrichinae</taxon>
        <taxon>Saguinus</taxon>
    </lineage>
</organism>
<protein>
    <submittedName>
        <fullName evidence="1">Uncharacterized protein</fullName>
    </submittedName>
</protein>
<evidence type="ECO:0000313" key="2">
    <source>
        <dbReference type="Proteomes" id="UP001266305"/>
    </source>
</evidence>
<keyword evidence="2" id="KW-1185">Reference proteome</keyword>
<proteinExistence type="predicted"/>
<accession>A0ABQ9VXV4</accession>
<name>A0ABQ9VXV4_SAGOE</name>
<gene>
    <name evidence="1" type="ORF">P7K49_008477</name>
</gene>
<reference evidence="1 2" key="1">
    <citation type="submission" date="2023-05" db="EMBL/GenBank/DDBJ databases">
        <title>B98-5 Cell Line De Novo Hybrid Assembly: An Optical Mapping Approach.</title>
        <authorList>
            <person name="Kananen K."/>
            <person name="Auerbach J.A."/>
            <person name="Kautto E."/>
            <person name="Blachly J.S."/>
        </authorList>
    </citation>
    <scope>NUCLEOTIDE SEQUENCE [LARGE SCALE GENOMIC DNA]</scope>
    <source>
        <strain evidence="1">B95-8</strain>
        <tissue evidence="1">Cell line</tissue>
    </source>
</reference>